<dbReference type="PANTHER" id="PTHR22731:SF3">
    <property type="entry name" value="RIBONUCLEASES P_MRP PROTEIN SUBUNIT POP1"/>
    <property type="match status" value="1"/>
</dbReference>
<comment type="caution">
    <text evidence="2">The sequence shown here is derived from an EMBL/GenBank/DDBJ whole genome shotgun (WGS) entry which is preliminary data.</text>
</comment>
<feature type="domain" description="Pop1 N-terminal" evidence="1">
    <location>
        <begin position="25"/>
        <end position="113"/>
    </location>
</feature>
<organism evidence="2 3">
    <name type="scientific">Microctonus hyperodae</name>
    <name type="common">Parasitoid wasp</name>
    <dbReference type="NCBI Taxonomy" id="165561"/>
    <lineage>
        <taxon>Eukaryota</taxon>
        <taxon>Metazoa</taxon>
        <taxon>Ecdysozoa</taxon>
        <taxon>Arthropoda</taxon>
        <taxon>Hexapoda</taxon>
        <taxon>Insecta</taxon>
        <taxon>Pterygota</taxon>
        <taxon>Neoptera</taxon>
        <taxon>Endopterygota</taxon>
        <taxon>Hymenoptera</taxon>
        <taxon>Apocrita</taxon>
        <taxon>Ichneumonoidea</taxon>
        <taxon>Braconidae</taxon>
        <taxon>Euphorinae</taxon>
        <taxon>Microctonus</taxon>
    </lineage>
</organism>
<evidence type="ECO:0000259" key="1">
    <source>
        <dbReference type="Pfam" id="PF06978"/>
    </source>
</evidence>
<dbReference type="PANTHER" id="PTHR22731">
    <property type="entry name" value="RIBONUCLEASES P/MRP PROTEIN SUBUNIT POP1"/>
    <property type="match status" value="1"/>
</dbReference>
<sequence length="132" mass="15288">MEKMQFDKSLGGTYDLPRSVTLIDFLTARAPELAALNHAIENAVRDKPLYLRNPPNHMRRKLLSHNQNRLPRKVLEAIKKKKMKEISCTKAQNINALSKKQKTKKKNPDKKNKVDQIAMINLNDYYCKVNKS</sequence>
<dbReference type="GO" id="GO:0001682">
    <property type="term" value="P:tRNA 5'-leader removal"/>
    <property type="evidence" value="ECO:0007669"/>
    <property type="project" value="InterPro"/>
</dbReference>
<reference evidence="2" key="2">
    <citation type="submission" date="2023-03" db="EMBL/GenBank/DDBJ databases">
        <authorList>
            <person name="Inwood S.N."/>
            <person name="Skelly J.G."/>
            <person name="Guhlin J."/>
            <person name="Harrop T.W.R."/>
            <person name="Goldson S.G."/>
            <person name="Dearden P.K."/>
        </authorList>
    </citation>
    <scope>NUCLEOTIDE SEQUENCE</scope>
    <source>
        <strain evidence="2">Lincoln</strain>
        <tissue evidence="2">Whole body</tissue>
    </source>
</reference>
<accession>A0AA39L1Z8</accession>
<dbReference type="GO" id="GO:0005655">
    <property type="term" value="C:nucleolar ribonuclease P complex"/>
    <property type="evidence" value="ECO:0007669"/>
    <property type="project" value="InterPro"/>
</dbReference>
<protein>
    <recommendedName>
        <fullName evidence="1">Pop1 N-terminal domain-containing protein</fullName>
    </recommendedName>
</protein>
<dbReference type="InterPro" id="IPR009723">
    <property type="entry name" value="Pop1_N"/>
</dbReference>
<dbReference type="Proteomes" id="UP001168972">
    <property type="component" value="Unassembled WGS sequence"/>
</dbReference>
<dbReference type="EMBL" id="JAQQBR010000001">
    <property type="protein sequence ID" value="KAK0181931.1"/>
    <property type="molecule type" value="Genomic_DNA"/>
</dbReference>
<proteinExistence type="predicted"/>
<evidence type="ECO:0000313" key="3">
    <source>
        <dbReference type="Proteomes" id="UP001168972"/>
    </source>
</evidence>
<gene>
    <name evidence="2" type="ORF">PV327_000109</name>
</gene>
<dbReference type="Pfam" id="PF06978">
    <property type="entry name" value="POP1_N"/>
    <property type="match status" value="1"/>
</dbReference>
<keyword evidence="3" id="KW-1185">Reference proteome</keyword>
<reference evidence="2" key="1">
    <citation type="journal article" date="2023" name="bioRxiv">
        <title>Scaffold-level genome assemblies of two parasitoid biocontrol wasps reveal the parthenogenesis mechanism and an associated novel virus.</title>
        <authorList>
            <person name="Inwood S."/>
            <person name="Skelly J."/>
            <person name="Guhlin J."/>
            <person name="Harrop T."/>
            <person name="Goldson S."/>
            <person name="Dearden P."/>
        </authorList>
    </citation>
    <scope>NUCLEOTIDE SEQUENCE</scope>
    <source>
        <strain evidence="2">Lincoln</strain>
        <tissue evidence="2">Whole body</tissue>
    </source>
</reference>
<dbReference type="GO" id="GO:0000172">
    <property type="term" value="C:ribonuclease MRP complex"/>
    <property type="evidence" value="ECO:0007669"/>
    <property type="project" value="InterPro"/>
</dbReference>
<dbReference type="AlphaFoldDB" id="A0AA39L1Z8"/>
<evidence type="ECO:0000313" key="2">
    <source>
        <dbReference type="EMBL" id="KAK0181931.1"/>
    </source>
</evidence>
<dbReference type="InterPro" id="IPR039182">
    <property type="entry name" value="Pop1"/>
</dbReference>
<name>A0AA39L1Z8_MICHY</name>